<keyword evidence="3" id="KW-1185">Reference proteome</keyword>
<name>A0A6B3LYX3_9BACT</name>
<sequence>MRYVISLSFLLLYSCSSSNDPNEVQAPNVVAEANIDMFAHIDSSFWDFAVNFGFNKDLQKQRIKFPLEYEEFGVSSLIDSSRWKHERLFVDLEAITEISNGLRENKRTTEKVFTWIDTKTSVSKNYYFKKRRGKWYLDKISSVQENALDNEEDFNSFLREFCKDSVFQKQRIKFPLDMTTLDNDYNDKREFIKSDQWRYTSFYYGCDSISTTFDDFNRSFKNTNIRVLIIHGIENGINAQFTFEKDSGKWVMTKFEDHST</sequence>
<organism evidence="2 3">
    <name type="scientific">Pontibacter burrus</name>
    <dbReference type="NCBI Taxonomy" id="2704466"/>
    <lineage>
        <taxon>Bacteria</taxon>
        <taxon>Pseudomonadati</taxon>
        <taxon>Bacteroidota</taxon>
        <taxon>Cytophagia</taxon>
        <taxon>Cytophagales</taxon>
        <taxon>Hymenobacteraceae</taxon>
        <taxon>Pontibacter</taxon>
    </lineage>
</organism>
<dbReference type="InterPro" id="IPR025590">
    <property type="entry name" value="DUF4348"/>
</dbReference>
<accession>A0A6B3LYX3</accession>
<gene>
    <name evidence="2" type="ORF">GXP69_14090</name>
</gene>
<comment type="caution">
    <text evidence="2">The sequence shown here is derived from an EMBL/GenBank/DDBJ whole genome shotgun (WGS) entry which is preliminary data.</text>
</comment>
<dbReference type="AlphaFoldDB" id="A0A6B3LYX3"/>
<evidence type="ECO:0000313" key="3">
    <source>
        <dbReference type="Proteomes" id="UP000474777"/>
    </source>
</evidence>
<protein>
    <submittedName>
        <fullName evidence="2">DUF4348 domain-containing protein</fullName>
    </submittedName>
</protein>
<feature type="chain" id="PRO_5025401836" evidence="1">
    <location>
        <begin position="20"/>
        <end position="260"/>
    </location>
</feature>
<keyword evidence="1" id="KW-0732">Signal</keyword>
<evidence type="ECO:0000313" key="2">
    <source>
        <dbReference type="EMBL" id="NEM98830.1"/>
    </source>
</evidence>
<proteinExistence type="predicted"/>
<dbReference type="RefSeq" id="WP_163915721.1">
    <property type="nucleotide sequence ID" value="NZ_JAAGWD010000006.1"/>
</dbReference>
<dbReference type="PROSITE" id="PS51257">
    <property type="entry name" value="PROKAR_LIPOPROTEIN"/>
    <property type="match status" value="1"/>
</dbReference>
<feature type="signal peptide" evidence="1">
    <location>
        <begin position="1"/>
        <end position="19"/>
    </location>
</feature>
<dbReference type="Pfam" id="PF14254">
    <property type="entry name" value="DUF4348"/>
    <property type="match status" value="1"/>
</dbReference>
<dbReference type="Gene3D" id="3.10.450.410">
    <property type="match status" value="1"/>
</dbReference>
<reference evidence="2 3" key="1">
    <citation type="submission" date="2020-02" db="EMBL/GenBank/DDBJ databases">
        <authorList>
            <person name="Kim M.K."/>
        </authorList>
    </citation>
    <scope>NUCLEOTIDE SEQUENCE [LARGE SCALE GENOMIC DNA]</scope>
    <source>
        <strain evidence="2 3">BT327</strain>
    </source>
</reference>
<dbReference type="Proteomes" id="UP000474777">
    <property type="component" value="Unassembled WGS sequence"/>
</dbReference>
<dbReference type="EMBL" id="JAAGWD010000006">
    <property type="protein sequence ID" value="NEM98830.1"/>
    <property type="molecule type" value="Genomic_DNA"/>
</dbReference>
<evidence type="ECO:0000256" key="1">
    <source>
        <dbReference type="SAM" id="SignalP"/>
    </source>
</evidence>